<dbReference type="AlphaFoldDB" id="A0A401P2P4"/>
<dbReference type="OrthoDB" id="16520at2759"/>
<accession>A0A401P2P4</accession>
<dbReference type="Proteomes" id="UP000288216">
    <property type="component" value="Unassembled WGS sequence"/>
</dbReference>
<feature type="transmembrane region" description="Helical" evidence="1">
    <location>
        <begin position="33"/>
        <end position="54"/>
    </location>
</feature>
<sequence>MMLNVISSRDVEGSIVIRDIGGSSPPQRNWKGIAIALLVILAVCSLITISVILLTPDDTSKTADARLSLDDLFRIEFTVHDPEVKWIKDDVEEQLSLRSKLKEFIK</sequence>
<dbReference type="OMA" id="ARWINGM"/>
<gene>
    <name evidence="2" type="ORF">scyTo_0010240</name>
</gene>
<comment type="caution">
    <text evidence="2">The sequence shown here is derived from an EMBL/GenBank/DDBJ whole genome shotgun (WGS) entry which is preliminary data.</text>
</comment>
<reference evidence="2 3" key="1">
    <citation type="journal article" date="2018" name="Nat. Ecol. Evol.">
        <title>Shark genomes provide insights into elasmobranch evolution and the origin of vertebrates.</title>
        <authorList>
            <person name="Hara Y"/>
            <person name="Yamaguchi K"/>
            <person name="Onimaru K"/>
            <person name="Kadota M"/>
            <person name="Koyanagi M"/>
            <person name="Keeley SD"/>
            <person name="Tatsumi K"/>
            <person name="Tanaka K"/>
            <person name="Motone F"/>
            <person name="Kageyama Y"/>
            <person name="Nozu R"/>
            <person name="Adachi N"/>
            <person name="Nishimura O"/>
            <person name="Nakagawa R"/>
            <person name="Tanegashima C"/>
            <person name="Kiyatake I"/>
            <person name="Matsumoto R"/>
            <person name="Murakumo K"/>
            <person name="Nishida K"/>
            <person name="Terakita A"/>
            <person name="Kuratani S"/>
            <person name="Sato K"/>
            <person name="Hyodo S Kuraku.S."/>
        </authorList>
    </citation>
    <scope>NUCLEOTIDE SEQUENCE [LARGE SCALE GENOMIC DNA]</scope>
</reference>
<proteinExistence type="predicted"/>
<evidence type="ECO:0000256" key="1">
    <source>
        <dbReference type="SAM" id="Phobius"/>
    </source>
</evidence>
<keyword evidence="1" id="KW-0472">Membrane</keyword>
<name>A0A401P2P4_SCYTO</name>
<protein>
    <submittedName>
        <fullName evidence="2">Uncharacterized protein</fullName>
    </submittedName>
</protein>
<evidence type="ECO:0000313" key="2">
    <source>
        <dbReference type="EMBL" id="GCB67391.1"/>
    </source>
</evidence>
<dbReference type="EMBL" id="BFAA01004374">
    <property type="protein sequence ID" value="GCB67391.1"/>
    <property type="molecule type" value="Genomic_DNA"/>
</dbReference>
<dbReference type="STRING" id="75743.A0A401P2P4"/>
<organism evidence="2 3">
    <name type="scientific">Scyliorhinus torazame</name>
    <name type="common">Cloudy catshark</name>
    <name type="synonym">Catulus torazame</name>
    <dbReference type="NCBI Taxonomy" id="75743"/>
    <lineage>
        <taxon>Eukaryota</taxon>
        <taxon>Metazoa</taxon>
        <taxon>Chordata</taxon>
        <taxon>Craniata</taxon>
        <taxon>Vertebrata</taxon>
        <taxon>Chondrichthyes</taxon>
        <taxon>Elasmobranchii</taxon>
        <taxon>Galeomorphii</taxon>
        <taxon>Galeoidea</taxon>
        <taxon>Carcharhiniformes</taxon>
        <taxon>Scyliorhinidae</taxon>
        <taxon>Scyliorhinus</taxon>
    </lineage>
</organism>
<keyword evidence="1" id="KW-1133">Transmembrane helix</keyword>
<keyword evidence="1" id="KW-0812">Transmembrane</keyword>
<keyword evidence="3" id="KW-1185">Reference proteome</keyword>
<evidence type="ECO:0000313" key="3">
    <source>
        <dbReference type="Proteomes" id="UP000288216"/>
    </source>
</evidence>